<name>A0A6G8RUV4_9GAMM</name>
<comment type="similarity">
    <text evidence="1">Belongs to the DinB family.</text>
</comment>
<evidence type="ECO:0000256" key="2">
    <source>
        <dbReference type="ARBA" id="ARBA00022723"/>
    </source>
</evidence>
<feature type="binding site" evidence="3">
    <location>
        <position position="49"/>
    </location>
    <ligand>
        <name>a divalent metal cation</name>
        <dbReference type="ChEBI" id="CHEBI:60240"/>
    </ligand>
</feature>
<keyword evidence="5" id="KW-1185">Reference proteome</keyword>
<organism evidence="4 5">
    <name type="scientific">Acinetobacter shaoyimingii</name>
    <dbReference type="NCBI Taxonomy" id="2715164"/>
    <lineage>
        <taxon>Bacteria</taxon>
        <taxon>Pseudomonadati</taxon>
        <taxon>Pseudomonadota</taxon>
        <taxon>Gammaproteobacteria</taxon>
        <taxon>Moraxellales</taxon>
        <taxon>Moraxellaceae</taxon>
        <taxon>Acinetobacter</taxon>
    </lineage>
</organism>
<dbReference type="SUPFAM" id="SSF109854">
    <property type="entry name" value="DinB/YfiT-like putative metalloenzymes"/>
    <property type="match status" value="1"/>
</dbReference>
<dbReference type="Proteomes" id="UP000502297">
    <property type="component" value="Chromosome"/>
</dbReference>
<dbReference type="Gene3D" id="1.20.120.450">
    <property type="entry name" value="dinb family like domain"/>
    <property type="match status" value="1"/>
</dbReference>
<reference evidence="4 5" key="1">
    <citation type="submission" date="2020-03" db="EMBL/GenBank/DDBJ databases">
        <authorList>
            <person name="Zhu W."/>
        </authorList>
    </citation>
    <scope>NUCLEOTIDE SEQUENCE [LARGE SCALE GENOMIC DNA]</scope>
    <source>
        <strain evidence="4 5">323-1</strain>
    </source>
</reference>
<dbReference type="AlphaFoldDB" id="A0A6G8RUV4"/>
<dbReference type="GO" id="GO:0046872">
    <property type="term" value="F:metal ion binding"/>
    <property type="evidence" value="ECO:0007669"/>
    <property type="project" value="UniProtKB-KW"/>
</dbReference>
<dbReference type="Pfam" id="PF05163">
    <property type="entry name" value="DinB"/>
    <property type="match status" value="1"/>
</dbReference>
<feature type="binding site" evidence="3">
    <location>
        <position position="138"/>
    </location>
    <ligand>
        <name>a divalent metal cation</name>
        <dbReference type="ChEBI" id="CHEBI:60240"/>
    </ligand>
</feature>
<accession>A0A6G8RUV4</accession>
<dbReference type="PANTHER" id="PTHR37302:SF1">
    <property type="entry name" value="PROTEIN DINB"/>
    <property type="match status" value="1"/>
</dbReference>
<sequence>MNRQNLLFLANYNVWATQRLAKHLNQLTDEALLQDVGLHFKSIHGTLNHLLLGEHYLWYPRFKDGVSNRYALDSLIEPDPQKCIQALLDRAPLWIDFIQNLNAERLHELLHYRRGNGEALTLAFTPTLMHVFNHGTHHRGQITAAMTYLGHECPELDMVYMLAEQHRHQ</sequence>
<proteinExistence type="inferred from homology"/>
<keyword evidence="2 3" id="KW-0479">Metal-binding</keyword>
<evidence type="ECO:0000313" key="5">
    <source>
        <dbReference type="Proteomes" id="UP000502297"/>
    </source>
</evidence>
<evidence type="ECO:0000256" key="1">
    <source>
        <dbReference type="ARBA" id="ARBA00008635"/>
    </source>
</evidence>
<dbReference type="InterPro" id="IPR007837">
    <property type="entry name" value="DinB"/>
</dbReference>
<evidence type="ECO:0000313" key="4">
    <source>
        <dbReference type="EMBL" id="QIO05610.1"/>
    </source>
</evidence>
<dbReference type="InterPro" id="IPR034660">
    <property type="entry name" value="DinB/YfiT-like"/>
</dbReference>
<protein>
    <submittedName>
        <fullName evidence="4">Damage-inducible protein DinB</fullName>
    </submittedName>
</protein>
<dbReference type="KEGG" id="asha:G8E00_06405"/>
<feature type="binding site" evidence="3">
    <location>
        <position position="134"/>
    </location>
    <ligand>
        <name>a divalent metal cation</name>
        <dbReference type="ChEBI" id="CHEBI:60240"/>
    </ligand>
</feature>
<dbReference type="RefSeq" id="WP_166222804.1">
    <property type="nucleotide sequence ID" value="NZ_CP049801.1"/>
</dbReference>
<gene>
    <name evidence="4" type="ORF">G8E00_06405</name>
</gene>
<dbReference type="PANTHER" id="PTHR37302">
    <property type="entry name" value="SLR1116 PROTEIN"/>
    <property type="match status" value="1"/>
</dbReference>
<dbReference type="EMBL" id="CP049801">
    <property type="protein sequence ID" value="QIO05610.1"/>
    <property type="molecule type" value="Genomic_DNA"/>
</dbReference>
<evidence type="ECO:0000256" key="3">
    <source>
        <dbReference type="PIRSR" id="PIRSR607837-1"/>
    </source>
</evidence>